<sequence length="225" mass="23701">MAPTTKTALSAILFTTLSSMIAPSVAAPAHANNTLTAPYSLSAYAPGNAHYNGGKMQGAGGLFLSHPSQYCPTNVAPNCPNGTDSSWAASLYPITEVPGGQDLYVNKDGSIGITVQHSHTIPQGAYWEYQGWSWTALPVTHQKKMHGCPAANNTYNCAPPTGYFTFHAPDAKPGVGGVMACPSLYNAGATAVYAVTPEFNRTDCVELMGLGTHKYTGQNPPVWAY</sequence>
<feature type="chain" id="PRO_5040416238" description="Lytic polysaccharide monooxygenase" evidence="1">
    <location>
        <begin position="27"/>
        <end position="225"/>
    </location>
</feature>
<reference evidence="2" key="1">
    <citation type="journal article" date="2020" name="Stud. Mycol.">
        <title>101 Dothideomycetes genomes: a test case for predicting lifestyles and emergence of pathogens.</title>
        <authorList>
            <person name="Haridas S."/>
            <person name="Albert R."/>
            <person name="Binder M."/>
            <person name="Bloem J."/>
            <person name="Labutti K."/>
            <person name="Salamov A."/>
            <person name="Andreopoulos B."/>
            <person name="Baker S."/>
            <person name="Barry K."/>
            <person name="Bills G."/>
            <person name="Bluhm B."/>
            <person name="Cannon C."/>
            <person name="Castanera R."/>
            <person name="Culley D."/>
            <person name="Daum C."/>
            <person name="Ezra D."/>
            <person name="Gonzalez J."/>
            <person name="Henrissat B."/>
            <person name="Kuo A."/>
            <person name="Liang C."/>
            <person name="Lipzen A."/>
            <person name="Lutzoni F."/>
            <person name="Magnuson J."/>
            <person name="Mondo S."/>
            <person name="Nolan M."/>
            <person name="Ohm R."/>
            <person name="Pangilinan J."/>
            <person name="Park H.-J."/>
            <person name="Ramirez L."/>
            <person name="Alfaro M."/>
            <person name="Sun H."/>
            <person name="Tritt A."/>
            <person name="Yoshinaga Y."/>
            <person name="Zwiers L.-H."/>
            <person name="Turgeon B."/>
            <person name="Goodwin S."/>
            <person name="Spatafora J."/>
            <person name="Crous P."/>
            <person name="Grigoriev I."/>
        </authorList>
    </citation>
    <scope>NUCLEOTIDE SEQUENCE</scope>
    <source>
        <strain evidence="2">CBS 121410</strain>
    </source>
</reference>
<name>A0A9P4HYT2_9PEZI</name>
<dbReference type="Proteomes" id="UP000799776">
    <property type="component" value="Unassembled WGS sequence"/>
</dbReference>
<protein>
    <recommendedName>
        <fullName evidence="4">Lytic polysaccharide monooxygenase</fullName>
    </recommendedName>
</protein>
<dbReference type="InterPro" id="IPR052820">
    <property type="entry name" value="PhiA_domain"/>
</dbReference>
<evidence type="ECO:0008006" key="4">
    <source>
        <dbReference type="Google" id="ProtNLM"/>
    </source>
</evidence>
<dbReference type="PANTHER" id="PTHR42047">
    <property type="entry name" value="PROTEIN, PUTATIVE (AFU_ORTHOLOGUE AFUA_6G03560)-RELATED"/>
    <property type="match status" value="1"/>
</dbReference>
<organism evidence="2 3">
    <name type="scientific">Saccharata proteae CBS 121410</name>
    <dbReference type="NCBI Taxonomy" id="1314787"/>
    <lineage>
        <taxon>Eukaryota</taxon>
        <taxon>Fungi</taxon>
        <taxon>Dikarya</taxon>
        <taxon>Ascomycota</taxon>
        <taxon>Pezizomycotina</taxon>
        <taxon>Dothideomycetes</taxon>
        <taxon>Dothideomycetes incertae sedis</taxon>
        <taxon>Botryosphaeriales</taxon>
        <taxon>Saccharataceae</taxon>
        <taxon>Saccharata</taxon>
    </lineage>
</organism>
<evidence type="ECO:0000256" key="1">
    <source>
        <dbReference type="SAM" id="SignalP"/>
    </source>
</evidence>
<dbReference type="OrthoDB" id="5430620at2759"/>
<feature type="signal peptide" evidence="1">
    <location>
        <begin position="1"/>
        <end position="26"/>
    </location>
</feature>
<dbReference type="EMBL" id="ML978718">
    <property type="protein sequence ID" value="KAF2088056.1"/>
    <property type="molecule type" value="Genomic_DNA"/>
</dbReference>
<proteinExistence type="predicted"/>
<keyword evidence="3" id="KW-1185">Reference proteome</keyword>
<dbReference type="PANTHER" id="PTHR42047:SF1">
    <property type="entry name" value="PROTEIN, PUTATIVE (AFU_ORTHOLOGUE AFUA_6G03560)-RELATED"/>
    <property type="match status" value="1"/>
</dbReference>
<accession>A0A9P4HYT2</accession>
<comment type="caution">
    <text evidence="2">The sequence shown here is derived from an EMBL/GenBank/DDBJ whole genome shotgun (WGS) entry which is preliminary data.</text>
</comment>
<evidence type="ECO:0000313" key="2">
    <source>
        <dbReference type="EMBL" id="KAF2088056.1"/>
    </source>
</evidence>
<gene>
    <name evidence="2" type="ORF">K490DRAFT_65337</name>
</gene>
<evidence type="ECO:0000313" key="3">
    <source>
        <dbReference type="Proteomes" id="UP000799776"/>
    </source>
</evidence>
<dbReference type="AlphaFoldDB" id="A0A9P4HYT2"/>
<keyword evidence="1" id="KW-0732">Signal</keyword>